<gene>
    <name evidence="2" type="ORF">NDU88_002253</name>
</gene>
<dbReference type="AlphaFoldDB" id="A0AAV7T280"/>
<organism evidence="2 3">
    <name type="scientific">Pleurodeles waltl</name>
    <name type="common">Iberian ribbed newt</name>
    <dbReference type="NCBI Taxonomy" id="8319"/>
    <lineage>
        <taxon>Eukaryota</taxon>
        <taxon>Metazoa</taxon>
        <taxon>Chordata</taxon>
        <taxon>Craniata</taxon>
        <taxon>Vertebrata</taxon>
        <taxon>Euteleostomi</taxon>
        <taxon>Amphibia</taxon>
        <taxon>Batrachia</taxon>
        <taxon>Caudata</taxon>
        <taxon>Salamandroidea</taxon>
        <taxon>Salamandridae</taxon>
        <taxon>Pleurodelinae</taxon>
        <taxon>Pleurodeles</taxon>
    </lineage>
</organism>
<accession>A0AAV7T280</accession>
<evidence type="ECO:0000313" key="2">
    <source>
        <dbReference type="EMBL" id="KAJ1170376.1"/>
    </source>
</evidence>
<sequence>MVIRCIPVWAQPTVTVSRCFGPIKIRIPLYLVAFQGAQLCCTIAAPAATVLQRPQRSGVSQRERTAEDGAPSVPQIGRKPDAPSSSLGSPPAVATVTLVPLLGEDDSHLRSGSKRLLSGSLL</sequence>
<feature type="region of interest" description="Disordered" evidence="1">
    <location>
        <begin position="53"/>
        <end position="91"/>
    </location>
</feature>
<reference evidence="2" key="1">
    <citation type="journal article" date="2022" name="bioRxiv">
        <title>Sequencing and chromosome-scale assembly of the giantPleurodeles waltlgenome.</title>
        <authorList>
            <person name="Brown T."/>
            <person name="Elewa A."/>
            <person name="Iarovenko S."/>
            <person name="Subramanian E."/>
            <person name="Araus A.J."/>
            <person name="Petzold A."/>
            <person name="Susuki M."/>
            <person name="Suzuki K.-i.T."/>
            <person name="Hayashi T."/>
            <person name="Toyoda A."/>
            <person name="Oliveira C."/>
            <person name="Osipova E."/>
            <person name="Leigh N.D."/>
            <person name="Simon A."/>
            <person name="Yun M.H."/>
        </authorList>
    </citation>
    <scope>NUCLEOTIDE SEQUENCE</scope>
    <source>
        <strain evidence="2">20211129_DDA</strain>
        <tissue evidence="2">Liver</tissue>
    </source>
</reference>
<proteinExistence type="predicted"/>
<comment type="caution">
    <text evidence="2">The sequence shown here is derived from an EMBL/GenBank/DDBJ whole genome shotgun (WGS) entry which is preliminary data.</text>
</comment>
<dbReference type="EMBL" id="JANPWB010000007">
    <property type="protein sequence ID" value="KAJ1170376.1"/>
    <property type="molecule type" value="Genomic_DNA"/>
</dbReference>
<keyword evidence="3" id="KW-1185">Reference proteome</keyword>
<protein>
    <submittedName>
        <fullName evidence="2">Uncharacterized protein</fullName>
    </submittedName>
</protein>
<evidence type="ECO:0000313" key="3">
    <source>
        <dbReference type="Proteomes" id="UP001066276"/>
    </source>
</evidence>
<dbReference type="Proteomes" id="UP001066276">
    <property type="component" value="Chromosome 4_1"/>
</dbReference>
<evidence type="ECO:0000256" key="1">
    <source>
        <dbReference type="SAM" id="MobiDB-lite"/>
    </source>
</evidence>
<name>A0AAV7T280_PLEWA</name>